<reference evidence="10 11" key="1">
    <citation type="submission" date="2019-09" db="EMBL/GenBank/DDBJ databases">
        <title>Bird 10,000 Genomes (B10K) Project - Family phase.</title>
        <authorList>
            <person name="Zhang G."/>
        </authorList>
    </citation>
    <scope>NUCLEOTIDE SEQUENCE [LARGE SCALE GENOMIC DNA]</scope>
    <source>
        <strain evidence="10">B10K-DU-001-79</strain>
        <tissue evidence="10">Muscle</tissue>
    </source>
</reference>
<comment type="subcellular location">
    <subcellularLocation>
        <location evidence="1">Cell projection</location>
        <location evidence="1">Cilium</location>
        <location evidence="1">Flagellum</location>
    </subcellularLocation>
</comment>
<feature type="non-terminal residue" evidence="10">
    <location>
        <position position="352"/>
    </location>
</feature>
<keyword evidence="5" id="KW-0966">Cell projection</keyword>
<keyword evidence="2" id="KW-0282">Flagellum</keyword>
<evidence type="ECO:0000256" key="4">
    <source>
        <dbReference type="ARBA" id="ARBA00023069"/>
    </source>
</evidence>
<sequence length="352" mass="41926">ELEQEQERERRELLERAAGIRLEQEDEMRQLNSLLLSARCSSILDKQLAEKRQIQGELRAEEQRLEWLMDSEREKELQLQEELERRRKQELISTKLEVQQQMEQRQEQRALRAEQKFQEGRRFMERLEQMRREDREVRDSRREFGNSGGKGWGHRRAGLGLWWPWGRGGISERGHGAAGDPREWGFQGLGGPEEGNPRDLGSQGFGVPRNRAWRRRALQGERRRAELLQELQRGRREQVTKRRQQLALALQQEHRDFLTLLSAQQEQLAREQEQQLARERAQRAHAEALREQIRESRQRRQRDRTAAIEEGQRELARARERAEHLARVGQQKLQRLRDSGLPDRYCALVERK</sequence>
<feature type="domain" description="Trichohyalin-plectin-homology" evidence="9">
    <location>
        <begin position="22"/>
        <end position="143"/>
    </location>
</feature>
<keyword evidence="11" id="KW-1185">Reference proteome</keyword>
<dbReference type="PANTHER" id="PTHR15504">
    <property type="entry name" value="NASOPHARYNGEAL EPITHELIUM SPECIFIC PROTEIN 1"/>
    <property type="match status" value="1"/>
</dbReference>
<evidence type="ECO:0000256" key="6">
    <source>
        <dbReference type="ARBA" id="ARBA00034116"/>
    </source>
</evidence>
<feature type="non-terminal residue" evidence="10">
    <location>
        <position position="1"/>
    </location>
</feature>
<feature type="coiled-coil region" evidence="8">
    <location>
        <begin position="262"/>
        <end position="328"/>
    </location>
</feature>
<dbReference type="InterPro" id="IPR033253">
    <property type="entry name" value="CFAP45"/>
</dbReference>
<proteinExistence type="inferred from homology"/>
<dbReference type="InterPro" id="IPR043597">
    <property type="entry name" value="TPH_dom"/>
</dbReference>
<evidence type="ECO:0000256" key="5">
    <source>
        <dbReference type="ARBA" id="ARBA00023273"/>
    </source>
</evidence>
<evidence type="ECO:0000313" key="10">
    <source>
        <dbReference type="EMBL" id="NXM17579.1"/>
    </source>
</evidence>
<evidence type="ECO:0000256" key="7">
    <source>
        <dbReference type="ARBA" id="ARBA00034142"/>
    </source>
</evidence>
<feature type="domain" description="Trichohyalin-plectin-homology" evidence="9">
    <location>
        <begin position="210"/>
        <end position="343"/>
    </location>
</feature>
<dbReference type="PANTHER" id="PTHR15504:SF0">
    <property type="entry name" value="CILIA- AND FLAGELLA-ASSOCIATED PROTEIN 45"/>
    <property type="match status" value="1"/>
</dbReference>
<name>A0A7L0YP34_9PASE</name>
<evidence type="ECO:0000256" key="2">
    <source>
        <dbReference type="ARBA" id="ARBA00022846"/>
    </source>
</evidence>
<evidence type="ECO:0000313" key="11">
    <source>
        <dbReference type="Proteomes" id="UP000539920"/>
    </source>
</evidence>
<comment type="caution">
    <text evidence="10">The sequence shown here is derived from an EMBL/GenBank/DDBJ whole genome shotgun (WGS) entry which is preliminary data.</text>
</comment>
<dbReference type="EMBL" id="VXBC01007554">
    <property type="protein sequence ID" value="NXM17579.1"/>
    <property type="molecule type" value="Genomic_DNA"/>
</dbReference>
<protein>
    <recommendedName>
        <fullName evidence="7">Cilia- and flagella-associated protein 45</fullName>
    </recommendedName>
</protein>
<comment type="similarity">
    <text evidence="6">Belongs to the CFAP45 family.</text>
</comment>
<feature type="coiled-coil region" evidence="8">
    <location>
        <begin position="3"/>
        <end position="116"/>
    </location>
</feature>
<dbReference type="GO" id="GO:0031514">
    <property type="term" value="C:motile cilium"/>
    <property type="evidence" value="ECO:0007669"/>
    <property type="project" value="UniProtKB-SubCell"/>
</dbReference>
<evidence type="ECO:0000256" key="1">
    <source>
        <dbReference type="ARBA" id="ARBA00004230"/>
    </source>
</evidence>
<dbReference type="AlphaFoldDB" id="A0A7L0YP34"/>
<evidence type="ECO:0000256" key="3">
    <source>
        <dbReference type="ARBA" id="ARBA00023054"/>
    </source>
</evidence>
<keyword evidence="3 8" id="KW-0175">Coiled coil</keyword>
<accession>A0A7L0YP34</accession>
<organism evidence="10 11">
    <name type="scientific">Ploceus nigricollis</name>
    <dbReference type="NCBI Taxonomy" id="441696"/>
    <lineage>
        <taxon>Eukaryota</taxon>
        <taxon>Metazoa</taxon>
        <taxon>Chordata</taxon>
        <taxon>Craniata</taxon>
        <taxon>Vertebrata</taxon>
        <taxon>Euteleostomi</taxon>
        <taxon>Archelosauria</taxon>
        <taxon>Archosauria</taxon>
        <taxon>Dinosauria</taxon>
        <taxon>Saurischia</taxon>
        <taxon>Theropoda</taxon>
        <taxon>Coelurosauria</taxon>
        <taxon>Aves</taxon>
        <taxon>Neognathae</taxon>
        <taxon>Neoaves</taxon>
        <taxon>Telluraves</taxon>
        <taxon>Australaves</taxon>
        <taxon>Passeriformes</taxon>
        <taxon>Passeroidea</taxon>
        <taxon>Ploceidae</taxon>
        <taxon>Ploceinae</taxon>
        <taxon>Ploceus</taxon>
    </lineage>
</organism>
<dbReference type="Proteomes" id="UP000539920">
    <property type="component" value="Unassembled WGS sequence"/>
</dbReference>
<dbReference type="Pfam" id="PF13868">
    <property type="entry name" value="TPH"/>
    <property type="match status" value="2"/>
</dbReference>
<evidence type="ECO:0000256" key="8">
    <source>
        <dbReference type="SAM" id="Coils"/>
    </source>
</evidence>
<keyword evidence="4" id="KW-0969">Cilium</keyword>
<gene>
    <name evidence="10" type="primary">Cfap45</name>
    <name evidence="10" type="ORF">PLONIG_R08883</name>
</gene>
<evidence type="ECO:0000259" key="9">
    <source>
        <dbReference type="Pfam" id="PF13868"/>
    </source>
</evidence>